<protein>
    <submittedName>
        <fullName evidence="7">Hydroxyacid dehydrogenase</fullName>
    </submittedName>
</protein>
<comment type="similarity">
    <text evidence="1 4">Belongs to the D-isomer specific 2-hydroxyacid dehydrogenase family.</text>
</comment>
<dbReference type="InterPro" id="IPR050223">
    <property type="entry name" value="D-isomer_2-hydroxyacid_DH"/>
</dbReference>
<dbReference type="PANTHER" id="PTHR10996:SF178">
    <property type="entry name" value="2-HYDROXYACID DEHYDROGENASE YGL185C-RELATED"/>
    <property type="match status" value="1"/>
</dbReference>
<dbReference type="InterPro" id="IPR036291">
    <property type="entry name" value="NAD(P)-bd_dom_sf"/>
</dbReference>
<evidence type="ECO:0000259" key="5">
    <source>
        <dbReference type="Pfam" id="PF00389"/>
    </source>
</evidence>
<name>A0ABQ0RKP2_GLUNI</name>
<accession>A0ABQ0RKP2</accession>
<dbReference type="RefSeq" id="WP_073707801.1">
    <property type="nucleotide sequence ID" value="NZ_BAAAWM010000001.1"/>
</dbReference>
<dbReference type="InterPro" id="IPR006139">
    <property type="entry name" value="D-isomer_2_OHA_DH_cat_dom"/>
</dbReference>
<feature type="domain" description="D-isomer specific 2-hydroxyacid dehydrogenase NAD-binding" evidence="6">
    <location>
        <begin position="126"/>
        <end position="298"/>
    </location>
</feature>
<dbReference type="Proteomes" id="UP000316242">
    <property type="component" value="Unassembled WGS sequence"/>
</dbReference>
<keyword evidence="2 4" id="KW-0560">Oxidoreductase</keyword>
<reference evidence="7 8" key="1">
    <citation type="submission" date="2019-06" db="EMBL/GenBank/DDBJ databases">
        <title>Whole genome shotgun sequence of Glutamicibacter nicotianae NBRC 14234.</title>
        <authorList>
            <person name="Hosoyama A."/>
            <person name="Uohara A."/>
            <person name="Ohji S."/>
            <person name="Ichikawa N."/>
        </authorList>
    </citation>
    <scope>NUCLEOTIDE SEQUENCE [LARGE SCALE GENOMIC DNA]</scope>
    <source>
        <strain evidence="7 8">NBRC 14234</strain>
    </source>
</reference>
<dbReference type="SUPFAM" id="SSF52283">
    <property type="entry name" value="Formate/glycerate dehydrogenase catalytic domain-like"/>
    <property type="match status" value="1"/>
</dbReference>
<evidence type="ECO:0000313" key="7">
    <source>
        <dbReference type="EMBL" id="GEC12387.1"/>
    </source>
</evidence>
<evidence type="ECO:0000256" key="2">
    <source>
        <dbReference type="ARBA" id="ARBA00023002"/>
    </source>
</evidence>
<dbReference type="Gene3D" id="3.40.50.720">
    <property type="entry name" value="NAD(P)-binding Rossmann-like Domain"/>
    <property type="match status" value="2"/>
</dbReference>
<dbReference type="Pfam" id="PF00389">
    <property type="entry name" value="2-Hacid_dh"/>
    <property type="match status" value="1"/>
</dbReference>
<dbReference type="Pfam" id="PF02826">
    <property type="entry name" value="2-Hacid_dh_C"/>
    <property type="match status" value="1"/>
</dbReference>
<dbReference type="InterPro" id="IPR029752">
    <property type="entry name" value="D-isomer_DH_CS1"/>
</dbReference>
<evidence type="ECO:0000256" key="1">
    <source>
        <dbReference type="ARBA" id="ARBA00005854"/>
    </source>
</evidence>
<dbReference type="PROSITE" id="PS00065">
    <property type="entry name" value="D_2_HYDROXYACID_DH_1"/>
    <property type="match status" value="1"/>
</dbReference>
<dbReference type="CDD" id="cd12156">
    <property type="entry name" value="HPPR"/>
    <property type="match status" value="1"/>
</dbReference>
<dbReference type="SUPFAM" id="SSF51735">
    <property type="entry name" value="NAD(P)-binding Rossmann-fold domains"/>
    <property type="match status" value="1"/>
</dbReference>
<evidence type="ECO:0000313" key="8">
    <source>
        <dbReference type="Proteomes" id="UP000316242"/>
    </source>
</evidence>
<dbReference type="InterPro" id="IPR006140">
    <property type="entry name" value="D-isomer_DH_NAD-bd"/>
</dbReference>
<keyword evidence="8" id="KW-1185">Reference proteome</keyword>
<organism evidence="7 8">
    <name type="scientific">Glutamicibacter nicotianae</name>
    <name type="common">Arthrobacter nicotianae</name>
    <dbReference type="NCBI Taxonomy" id="37929"/>
    <lineage>
        <taxon>Bacteria</taxon>
        <taxon>Bacillati</taxon>
        <taxon>Actinomycetota</taxon>
        <taxon>Actinomycetes</taxon>
        <taxon>Micrococcales</taxon>
        <taxon>Micrococcaceae</taxon>
        <taxon>Glutamicibacter</taxon>
    </lineage>
</organism>
<feature type="domain" description="D-isomer specific 2-hydroxyacid dehydrogenase catalytic" evidence="5">
    <location>
        <begin position="26"/>
        <end position="328"/>
    </location>
</feature>
<evidence type="ECO:0000256" key="4">
    <source>
        <dbReference type="RuleBase" id="RU003719"/>
    </source>
</evidence>
<evidence type="ECO:0000256" key="3">
    <source>
        <dbReference type="ARBA" id="ARBA00023027"/>
    </source>
</evidence>
<sequence>MPTNTSAMTHSKNSPITGDAILRVGPVNPEVAQALQADLGAQVLPEPGPEREALLEEHGTQIRVAVCSGRIGVDSELMQRLPNLEAIINFGVGYDATDVAQAQARGIVVSNTPDVLTECVADTALGLYLSTLRSLGAAERFLRAGAWAAGENFPLATRASGTKVGILGLGRIGQAIANRLEAFGCEIHYHNRSEKPDSRYAYHPSALALAEATDVLMIAAAGGSQSAGLVDREVIEAVGPRGFIINIARGSVIDEPALVQALANKDIAGAGLDVFTKEPSVPAELLNLDNVVLLPHVGSGTHETRADMAALALGNLRSYLEDRTLLTPIS</sequence>
<dbReference type="EMBL" id="BJNE01000005">
    <property type="protein sequence ID" value="GEC12387.1"/>
    <property type="molecule type" value="Genomic_DNA"/>
</dbReference>
<keyword evidence="3" id="KW-0520">NAD</keyword>
<evidence type="ECO:0000259" key="6">
    <source>
        <dbReference type="Pfam" id="PF02826"/>
    </source>
</evidence>
<comment type="caution">
    <text evidence="7">The sequence shown here is derived from an EMBL/GenBank/DDBJ whole genome shotgun (WGS) entry which is preliminary data.</text>
</comment>
<dbReference type="PANTHER" id="PTHR10996">
    <property type="entry name" value="2-HYDROXYACID DEHYDROGENASE-RELATED"/>
    <property type="match status" value="1"/>
</dbReference>
<gene>
    <name evidence="7" type="ORF">ANI01nite_15900</name>
</gene>
<proteinExistence type="inferred from homology"/>